<gene>
    <name evidence="1" type="ORF">DSO57_1011471</name>
</gene>
<reference evidence="1" key="1">
    <citation type="submission" date="2022-04" db="EMBL/GenBank/DDBJ databases">
        <title>Genome of the entomopathogenic fungus Entomophthora muscae.</title>
        <authorList>
            <person name="Elya C."/>
            <person name="Lovett B.R."/>
            <person name="Lee E."/>
            <person name="Macias A.M."/>
            <person name="Hajek A.E."/>
            <person name="De Bivort B.L."/>
            <person name="Kasson M.T."/>
            <person name="De Fine Licht H.H."/>
            <person name="Stajich J.E."/>
        </authorList>
    </citation>
    <scope>NUCLEOTIDE SEQUENCE</scope>
    <source>
        <strain evidence="1">Berkeley</strain>
    </source>
</reference>
<sequence length="246" mass="28781">MSQCKCMCMKFLLLFSLANAYTFEYLVTHPRYNIRSFNTHERMQYFAHFKSKPTSNAINDVVYLKKLTADLLEGLPMDFEAYPAWTGMFLEYVEKFVGHPILYWDWTKSSEVWMFDPILPASFPCLRKYNSVLKKDVCTPESEYQFDKAAESVENAESVGDAGLIIASYMPKVAYHLTKDHNTLSLYRNPIIFSILAYNQVLFCRYLEKNPGWEDTIYTNSTLQSWRIPVKQAIKKTISRCHFNLK</sequence>
<name>A0ACC2RX99_9FUNG</name>
<keyword evidence="2" id="KW-1185">Reference proteome</keyword>
<evidence type="ECO:0000313" key="2">
    <source>
        <dbReference type="Proteomes" id="UP001165960"/>
    </source>
</evidence>
<organism evidence="1 2">
    <name type="scientific">Entomophthora muscae</name>
    <dbReference type="NCBI Taxonomy" id="34485"/>
    <lineage>
        <taxon>Eukaryota</taxon>
        <taxon>Fungi</taxon>
        <taxon>Fungi incertae sedis</taxon>
        <taxon>Zoopagomycota</taxon>
        <taxon>Entomophthoromycotina</taxon>
        <taxon>Entomophthoromycetes</taxon>
        <taxon>Entomophthorales</taxon>
        <taxon>Entomophthoraceae</taxon>
        <taxon>Entomophthora</taxon>
    </lineage>
</organism>
<dbReference type="Proteomes" id="UP001165960">
    <property type="component" value="Unassembled WGS sequence"/>
</dbReference>
<proteinExistence type="predicted"/>
<dbReference type="EMBL" id="QTSX02006429">
    <property type="protein sequence ID" value="KAJ9054680.1"/>
    <property type="molecule type" value="Genomic_DNA"/>
</dbReference>
<comment type="caution">
    <text evidence="1">The sequence shown here is derived from an EMBL/GenBank/DDBJ whole genome shotgun (WGS) entry which is preliminary data.</text>
</comment>
<protein>
    <submittedName>
        <fullName evidence="1">Uncharacterized protein</fullName>
    </submittedName>
</protein>
<evidence type="ECO:0000313" key="1">
    <source>
        <dbReference type="EMBL" id="KAJ9054680.1"/>
    </source>
</evidence>
<accession>A0ACC2RX99</accession>